<keyword evidence="2" id="KW-1185">Reference proteome</keyword>
<proteinExistence type="predicted"/>
<evidence type="ECO:0000313" key="2">
    <source>
        <dbReference type="Proteomes" id="UP000237347"/>
    </source>
</evidence>
<organism evidence="1 2">
    <name type="scientific">Quercus suber</name>
    <name type="common">Cork oak</name>
    <dbReference type="NCBI Taxonomy" id="58331"/>
    <lineage>
        <taxon>Eukaryota</taxon>
        <taxon>Viridiplantae</taxon>
        <taxon>Streptophyta</taxon>
        <taxon>Embryophyta</taxon>
        <taxon>Tracheophyta</taxon>
        <taxon>Spermatophyta</taxon>
        <taxon>Magnoliopsida</taxon>
        <taxon>eudicotyledons</taxon>
        <taxon>Gunneridae</taxon>
        <taxon>Pentapetalae</taxon>
        <taxon>rosids</taxon>
        <taxon>fabids</taxon>
        <taxon>Fagales</taxon>
        <taxon>Fagaceae</taxon>
        <taxon>Quercus</taxon>
    </lineage>
</organism>
<dbReference type="AlphaFoldDB" id="A0AAW0M4I2"/>
<name>A0AAW0M4I2_QUESU</name>
<accession>A0AAW0M4I2</accession>
<evidence type="ECO:0000313" key="1">
    <source>
        <dbReference type="EMBL" id="KAK7858550.1"/>
    </source>
</evidence>
<sequence>MSEDSTLFNNENFIASLLVVDGHMVARKKSWSLYYYLQELFITWKTKKKLKATANWELGDTMALKSKTTDDQLTVHQRY</sequence>
<gene>
    <name evidence="1" type="ORF">CFP56_011456</name>
</gene>
<protein>
    <submittedName>
        <fullName evidence="1">Uncharacterized protein</fullName>
    </submittedName>
</protein>
<dbReference type="Proteomes" id="UP000237347">
    <property type="component" value="Unassembled WGS sequence"/>
</dbReference>
<dbReference type="EMBL" id="PKMF04000018">
    <property type="protein sequence ID" value="KAK7858550.1"/>
    <property type="molecule type" value="Genomic_DNA"/>
</dbReference>
<comment type="caution">
    <text evidence="1">The sequence shown here is derived from an EMBL/GenBank/DDBJ whole genome shotgun (WGS) entry which is preliminary data.</text>
</comment>
<reference evidence="1 2" key="1">
    <citation type="journal article" date="2018" name="Sci. Data">
        <title>The draft genome sequence of cork oak.</title>
        <authorList>
            <person name="Ramos A.M."/>
            <person name="Usie A."/>
            <person name="Barbosa P."/>
            <person name="Barros P.M."/>
            <person name="Capote T."/>
            <person name="Chaves I."/>
            <person name="Simoes F."/>
            <person name="Abreu I."/>
            <person name="Carrasquinho I."/>
            <person name="Faro C."/>
            <person name="Guimaraes J.B."/>
            <person name="Mendonca D."/>
            <person name="Nobrega F."/>
            <person name="Rodrigues L."/>
            <person name="Saibo N.J.M."/>
            <person name="Varela M.C."/>
            <person name="Egas C."/>
            <person name="Matos J."/>
            <person name="Miguel C.M."/>
            <person name="Oliveira M.M."/>
            <person name="Ricardo C.P."/>
            <person name="Goncalves S."/>
        </authorList>
    </citation>
    <scope>NUCLEOTIDE SEQUENCE [LARGE SCALE GENOMIC DNA]</scope>
    <source>
        <strain evidence="2">cv. HL8</strain>
    </source>
</reference>